<dbReference type="CDD" id="cd08953">
    <property type="entry name" value="KR_2_SDR_x"/>
    <property type="match status" value="1"/>
</dbReference>
<dbReference type="Gene3D" id="3.40.47.10">
    <property type="match status" value="2"/>
</dbReference>
<feature type="region of interest" description="N-terminal hotdog fold" evidence="8">
    <location>
        <begin position="976"/>
        <end position="1094"/>
    </location>
</feature>
<feature type="domain" description="PKS/mFAS DH" evidence="12">
    <location>
        <begin position="6"/>
        <end position="288"/>
    </location>
</feature>
<dbReference type="InterPro" id="IPR042104">
    <property type="entry name" value="PKS_dehydratase_sf"/>
</dbReference>
<proteinExistence type="predicted"/>
<evidence type="ECO:0000259" key="10">
    <source>
        <dbReference type="PROSITE" id="PS50075"/>
    </source>
</evidence>
<feature type="active site" description="Proton acceptor; for dehydratase activity" evidence="8">
    <location>
        <position position="47"/>
    </location>
</feature>
<dbReference type="Pfam" id="PF02801">
    <property type="entry name" value="Ketoacyl-synt_C"/>
    <property type="match status" value="1"/>
</dbReference>
<dbReference type="GO" id="GO:0031177">
    <property type="term" value="F:phosphopantetheine binding"/>
    <property type="evidence" value="ECO:0007669"/>
    <property type="project" value="InterPro"/>
</dbReference>
<organism evidence="13 14">
    <name type="scientific">Actinoplanes aureus</name>
    <dbReference type="NCBI Taxonomy" id="2792083"/>
    <lineage>
        <taxon>Bacteria</taxon>
        <taxon>Bacillati</taxon>
        <taxon>Actinomycetota</taxon>
        <taxon>Actinomycetes</taxon>
        <taxon>Micromonosporales</taxon>
        <taxon>Micromonosporaceae</taxon>
        <taxon>Actinoplanes</taxon>
    </lineage>
</organism>
<evidence type="ECO:0000256" key="3">
    <source>
        <dbReference type="ARBA" id="ARBA00022450"/>
    </source>
</evidence>
<dbReference type="SMART" id="SM00826">
    <property type="entry name" value="PKS_DH"/>
    <property type="match status" value="1"/>
</dbReference>
<feature type="region of interest" description="Disordered" evidence="9">
    <location>
        <begin position="378"/>
        <end position="397"/>
    </location>
</feature>
<dbReference type="InterPro" id="IPR036736">
    <property type="entry name" value="ACP-like_sf"/>
</dbReference>
<dbReference type="InterPro" id="IPR054514">
    <property type="entry name" value="RhiE-like_linker"/>
</dbReference>
<feature type="domain" description="PKS/mFAS DH" evidence="12">
    <location>
        <begin position="976"/>
        <end position="1253"/>
    </location>
</feature>
<keyword evidence="6" id="KW-0808">Transferase</keyword>
<comment type="subcellular location">
    <subcellularLocation>
        <location evidence="1">Cytoplasm</location>
    </subcellularLocation>
</comment>
<dbReference type="SMART" id="SM00825">
    <property type="entry name" value="PKS_KS"/>
    <property type="match status" value="2"/>
</dbReference>
<evidence type="ECO:0000256" key="2">
    <source>
        <dbReference type="ARBA" id="ARBA00004792"/>
    </source>
</evidence>
<dbReference type="GO" id="GO:0071770">
    <property type="term" value="P:DIM/DIP cell wall layer assembly"/>
    <property type="evidence" value="ECO:0007669"/>
    <property type="project" value="TreeGrafter"/>
</dbReference>
<evidence type="ECO:0000259" key="12">
    <source>
        <dbReference type="PROSITE" id="PS52019"/>
    </source>
</evidence>
<dbReference type="Pfam" id="PF14765">
    <property type="entry name" value="PS-DH"/>
    <property type="match status" value="2"/>
</dbReference>
<dbReference type="RefSeq" id="WP_196421049.1">
    <property type="nucleotide sequence ID" value="NZ_JADQTO010000069.1"/>
</dbReference>
<protein>
    <submittedName>
        <fullName evidence="13">SDR family NAD(P)-dependent oxidoreductase</fullName>
    </submittedName>
</protein>
<dbReference type="SUPFAM" id="SSF51735">
    <property type="entry name" value="NAD(P)-binding Rossmann-fold domains"/>
    <property type="match status" value="2"/>
</dbReference>
<dbReference type="InterPro" id="IPR014031">
    <property type="entry name" value="Ketoacyl_synth_C"/>
</dbReference>
<evidence type="ECO:0000256" key="6">
    <source>
        <dbReference type="ARBA" id="ARBA00022679"/>
    </source>
</evidence>
<dbReference type="Pfam" id="PF21089">
    <property type="entry name" value="PKS_DH_N"/>
    <property type="match status" value="2"/>
</dbReference>
<dbReference type="InterPro" id="IPR049552">
    <property type="entry name" value="PKS_DH_N"/>
</dbReference>
<dbReference type="PANTHER" id="PTHR43775:SF37">
    <property type="entry name" value="SI:DKEY-61P9.11"/>
    <property type="match status" value="1"/>
</dbReference>
<evidence type="ECO:0000256" key="9">
    <source>
        <dbReference type="SAM" id="MobiDB-lite"/>
    </source>
</evidence>
<dbReference type="EMBL" id="JADQTO010000069">
    <property type="protein sequence ID" value="MBG0569310.1"/>
    <property type="molecule type" value="Genomic_DNA"/>
</dbReference>
<dbReference type="GO" id="GO:0006633">
    <property type="term" value="P:fatty acid biosynthetic process"/>
    <property type="evidence" value="ECO:0007669"/>
    <property type="project" value="InterPro"/>
</dbReference>
<dbReference type="Pfam" id="PF00550">
    <property type="entry name" value="PP-binding"/>
    <property type="match status" value="2"/>
</dbReference>
<keyword evidence="5" id="KW-0597">Phosphoprotein</keyword>
<evidence type="ECO:0000256" key="8">
    <source>
        <dbReference type="PROSITE-ProRule" id="PRU01363"/>
    </source>
</evidence>
<dbReference type="InterPro" id="IPR018201">
    <property type="entry name" value="Ketoacyl_synth_AS"/>
</dbReference>
<keyword evidence="7" id="KW-0677">Repeat</keyword>
<dbReference type="GO" id="GO:0004315">
    <property type="term" value="F:3-oxoacyl-[acyl-carrier-protein] synthase activity"/>
    <property type="evidence" value="ECO:0007669"/>
    <property type="project" value="InterPro"/>
</dbReference>
<feature type="active site" description="Proton donor; for dehydratase activity" evidence="8">
    <location>
        <position position="201"/>
    </location>
</feature>
<evidence type="ECO:0000256" key="7">
    <source>
        <dbReference type="ARBA" id="ARBA00022737"/>
    </source>
</evidence>
<dbReference type="SMART" id="SM01294">
    <property type="entry name" value="PKS_PP_betabranch"/>
    <property type="match status" value="1"/>
</dbReference>
<feature type="region of interest" description="C-terminal hotdog fold" evidence="8">
    <location>
        <begin position="1109"/>
        <end position="1253"/>
    </location>
</feature>
<comment type="caution">
    <text evidence="13">The sequence shown here is derived from an EMBL/GenBank/DDBJ whole genome shotgun (WGS) entry which is preliminary data.</text>
</comment>
<dbReference type="SMART" id="SM00822">
    <property type="entry name" value="PKS_KR"/>
    <property type="match status" value="1"/>
</dbReference>
<feature type="compositionally biased region" description="Pro residues" evidence="9">
    <location>
        <begin position="385"/>
        <end position="395"/>
    </location>
</feature>
<dbReference type="InterPro" id="IPR057326">
    <property type="entry name" value="KR_dom"/>
</dbReference>
<dbReference type="PANTHER" id="PTHR43775">
    <property type="entry name" value="FATTY ACID SYNTHASE"/>
    <property type="match status" value="1"/>
</dbReference>
<dbReference type="Pfam" id="PF08659">
    <property type="entry name" value="KR"/>
    <property type="match status" value="1"/>
</dbReference>
<dbReference type="InterPro" id="IPR014030">
    <property type="entry name" value="Ketoacyl_synth_N"/>
</dbReference>
<dbReference type="InterPro" id="IPR020807">
    <property type="entry name" value="PKS_DH"/>
</dbReference>
<evidence type="ECO:0000313" key="14">
    <source>
        <dbReference type="Proteomes" id="UP000598146"/>
    </source>
</evidence>
<dbReference type="Gene3D" id="3.40.50.720">
    <property type="entry name" value="NAD(P)-binding Rossmann-like Domain"/>
    <property type="match status" value="1"/>
</dbReference>
<dbReference type="InterPro" id="IPR049551">
    <property type="entry name" value="PKS_DH_C"/>
</dbReference>
<dbReference type="SUPFAM" id="SSF53901">
    <property type="entry name" value="Thiolase-like"/>
    <property type="match status" value="2"/>
</dbReference>
<evidence type="ECO:0000256" key="4">
    <source>
        <dbReference type="ARBA" id="ARBA00022490"/>
    </source>
</evidence>
<dbReference type="Pfam" id="PF22336">
    <property type="entry name" value="RhiE-like_linker"/>
    <property type="match status" value="1"/>
</dbReference>
<feature type="domain" description="Carrier" evidence="10">
    <location>
        <begin position="1701"/>
        <end position="1778"/>
    </location>
</feature>
<comment type="pathway">
    <text evidence="2">Antibiotic biosynthesis.</text>
</comment>
<gene>
    <name evidence="13" type="ORF">I4J89_48745</name>
</gene>
<keyword evidence="3" id="KW-0596">Phosphopantetheine</keyword>
<dbReference type="InterPro" id="IPR016039">
    <property type="entry name" value="Thiolase-like"/>
</dbReference>
<dbReference type="GO" id="GO:0005737">
    <property type="term" value="C:cytoplasm"/>
    <property type="evidence" value="ECO:0007669"/>
    <property type="project" value="UniProtKB-SubCell"/>
</dbReference>
<feature type="non-terminal residue" evidence="13">
    <location>
        <position position="2060"/>
    </location>
</feature>
<dbReference type="InterPro" id="IPR020806">
    <property type="entry name" value="PKS_PP-bd"/>
</dbReference>
<dbReference type="Pfam" id="PF00109">
    <property type="entry name" value="ketoacyl-synt"/>
    <property type="match status" value="2"/>
</dbReference>
<accession>A0A931G3I8</accession>
<dbReference type="PROSITE" id="PS52004">
    <property type="entry name" value="KS3_2"/>
    <property type="match status" value="2"/>
</dbReference>
<sequence length="2060" mass="219018">MTTDIRAVLAEFQAGRLSREEVKALLDKPADTVVRTFRHDEPYLRAHQVFGRQVLIGVTHCSLALELARGAHLRGLTFHEPVVLEPGASAEVTVAVRERDGRRIVESRYSAGDESRLSVTAEVRDGDRLAEVPALDIAGPRAGDHRDAGQLAANPLLAREPALRCVEEVWVSGGESIGRLRLSDDARAALTGLAVHPVLLDGAFITGAAAVDDEILLPAGRPGMWVPAAVAAVHGGEPLPEVCYCRARVRRADAHALTMDLVLADETGRPLLAVDGFTFRHVGDAQLFPAPGSADGRVEAYLAGLVAAHLGADPATLDRATNFMELGVQSGDLIDLTRRIEDDLGLELYPTLFFEHQSLAELTAYFVAEHGAAVGSRLPTSAADPSPPPAAPPPAVAGKDRLSGAVAVVGMAGRFAGAENLAALWANLMSGADVLSEVPPERWDWRAWFDEDRSAADRSYARWGSFLSGVDRFDAEFFGIAPREATWLDPQLRQLLEVTYEAFEDAGYASRIRGTRTGVYLGVSFHEYWDEIVRARVPIRDYQAVTAVPSALAGRLSYVFDLQGPSVPVDNACASSLTALHLAVRALRSGECDTAVVAGANLLLSPLHYVYTAKAQALSPTGRCRPFDADADGYVPGEGVAVLVLRPLERALADGDRVLAVVRGSATNHVGRSNSPTAPRPEAQARVLRDAWADAGVSPGELGLLEAHGTGTLLGDPVEVRALRAAFGDEGRPGACVLGSVKANLGHLEAAAGLAGVMRAILSLRHGTIPAMPGWNRPNPFLDLDGSPFVLNNATVPWPAAPGSVRRAGISSFGMSGSNTHVVVEEPPPGTAPIRPEGGRLVVVSARSADRLRVHCGRLAQALRRDRPHLTDVAWTLQTGREAFEHRAAFWAEHLDEAVDALEVLATGGSPEQPCWTGAVPAGSTPQPVTTHPDADRQTWEQWAQAWTAGAAVEWATAWPADRPPLAELPAYPFSPDRYWLPEEHTHTPPSGSQPFTVRLTPADAVLADHVVQDVPVLPGAAQLELAREAAARSRPDERVAALTDVVWVRPAAGAEQRITVELTAGPDHAGFVVRDAEGTKFSQGRVLFGDATGDTAPVDLAAVVARCDKRRDGTSAYRAFETAGLHYGPLYRAVQNLHSGAGEAVAELHLADAGHWVMHPGLLDAAFQSVTGLLPDGVPGDPAPLYVPFAVRRVEVLGPLPVHCFAIATWSGGRRPDDGTAAFDITVTDPDGRRLVVVHGLTLRGLPAPAAEVPTVRFEQQWTPAPLPPGNRPVRHVVVISDEVIPPWTAERITKVTTGAAFAELPNGDFQVGDDPGDMARLWERLRARGVPDTIVHAWEVTDDPHRPVHTLLALVSAVARTKVETTVRVVVAHPGTLAGDSLGGFARSIGMECGWLRLRVVGVGGLRGPALAAALWPEIAGEDDAIEVRTDGTVREVLGYRQVPAVAGAPAVSPGDVVVISGGLGGLGRLVTDFLVRRCGARAGLLGRSEPDAAARQWLAGHGESVMYARADVSERSQVHAAVAQVRERFGRVDAVIHAAGVTGDGWARDKSVEQFRSVVAPKVWGAVWLDEATTADGLKLFVGFSSVAGLAGNAGQCDYAYANRFLDEFLRRRAGRGVSIAWPYWADGGMRIEESARQAMERSTGLIPLPTGTGLDILRRAMAGEESQVIELCGDPDRLSRWLNPVVPAKQTAPVADQVLSSVRRDVARAAASVLGMRASDLEIEADLSDFGFDSVSFTELANVLNGQLGLELLPSVFFEHSTLAALAEQIVANHADRLTEHYGATPAPVPQPVTVVERKPPEPVPVVVPGDAVAIVGLAGVFPGSADAEGFFADLAAGRDLVGEVPADRWDWRRWEADGLRWGSFLSEVDRFDPRFFGISAAEAELMDPQQRIFLETVWRTIEDAGYRASDLAGTDTGLFVGVSGMDYAELLRNAAGDIQAHTSTGMAHAMLANRVSFLLDLHGPSEPVDTACSASLVAVHRAVTSIQRGECSAAIAGGVNVILSPLTTLSFSRAGMLAPDGRCKVFDAAADGYVRGEGCGAVLLKPLATALADGD</sequence>
<dbReference type="Gene3D" id="3.10.129.110">
    <property type="entry name" value="Polyketide synthase dehydratase"/>
    <property type="match status" value="2"/>
</dbReference>
<dbReference type="Proteomes" id="UP000598146">
    <property type="component" value="Unassembled WGS sequence"/>
</dbReference>
<dbReference type="GO" id="GO:0005886">
    <property type="term" value="C:plasma membrane"/>
    <property type="evidence" value="ECO:0007669"/>
    <property type="project" value="TreeGrafter"/>
</dbReference>
<dbReference type="FunFam" id="3.40.47.10:FF:000019">
    <property type="entry name" value="Polyketide synthase type I"/>
    <property type="match status" value="1"/>
</dbReference>
<dbReference type="InterPro" id="IPR013968">
    <property type="entry name" value="PKS_KR"/>
</dbReference>
<dbReference type="SUPFAM" id="SSF47336">
    <property type="entry name" value="ACP-like"/>
    <property type="match status" value="2"/>
</dbReference>
<dbReference type="InterPro" id="IPR020841">
    <property type="entry name" value="PKS_Beta-ketoAc_synthase_dom"/>
</dbReference>
<dbReference type="Gene3D" id="1.10.1200.10">
    <property type="entry name" value="ACP-like"/>
    <property type="match status" value="2"/>
</dbReference>
<dbReference type="InterPro" id="IPR009081">
    <property type="entry name" value="PP-bd_ACP"/>
</dbReference>
<feature type="domain" description="Ketosynthase family 3 (KS3)" evidence="11">
    <location>
        <begin position="403"/>
        <end position="826"/>
    </location>
</feature>
<dbReference type="InterPro" id="IPR050091">
    <property type="entry name" value="PKS_NRPS_Biosynth_Enz"/>
</dbReference>
<feature type="active site" description="Proton acceptor; for dehydratase activity" evidence="8">
    <location>
        <position position="1010"/>
    </location>
</feature>
<feature type="region of interest" description="N-terminal hotdog fold" evidence="8">
    <location>
        <begin position="6"/>
        <end position="130"/>
    </location>
</feature>
<keyword evidence="14" id="KW-1185">Reference proteome</keyword>
<feature type="domain" description="Ketosynthase family 3 (KS3)" evidence="11">
    <location>
        <begin position="1814"/>
        <end position="2060"/>
    </location>
</feature>
<reference evidence="13" key="1">
    <citation type="submission" date="2020-11" db="EMBL/GenBank/DDBJ databases">
        <title>Isolation and identification of active actinomycetes.</title>
        <authorList>
            <person name="Sun X."/>
        </authorList>
    </citation>
    <scope>NUCLEOTIDE SEQUENCE</scope>
    <source>
        <strain evidence="13">NEAU-A11</strain>
    </source>
</reference>
<evidence type="ECO:0000256" key="5">
    <source>
        <dbReference type="ARBA" id="ARBA00022553"/>
    </source>
</evidence>
<dbReference type="GO" id="GO:0004312">
    <property type="term" value="F:fatty acid synthase activity"/>
    <property type="evidence" value="ECO:0007669"/>
    <property type="project" value="TreeGrafter"/>
</dbReference>
<evidence type="ECO:0000256" key="1">
    <source>
        <dbReference type="ARBA" id="ARBA00004496"/>
    </source>
</evidence>
<feature type="region of interest" description="C-terminal hotdog fold" evidence="8">
    <location>
        <begin position="143"/>
        <end position="288"/>
    </location>
</feature>
<dbReference type="InterPro" id="IPR036291">
    <property type="entry name" value="NAD(P)-bd_dom_sf"/>
</dbReference>
<feature type="active site" description="Proton donor; for dehydratase activity" evidence="8">
    <location>
        <position position="1165"/>
    </location>
</feature>
<dbReference type="InterPro" id="IPR049900">
    <property type="entry name" value="PKS_mFAS_DH"/>
</dbReference>
<keyword evidence="4" id="KW-0963">Cytoplasm</keyword>
<dbReference type="CDD" id="cd00833">
    <property type="entry name" value="PKS"/>
    <property type="match status" value="2"/>
</dbReference>
<evidence type="ECO:0000313" key="13">
    <source>
        <dbReference type="EMBL" id="MBG0569310.1"/>
    </source>
</evidence>
<evidence type="ECO:0000259" key="11">
    <source>
        <dbReference type="PROSITE" id="PS52004"/>
    </source>
</evidence>
<dbReference type="PROSITE" id="PS50075">
    <property type="entry name" value="CARRIER"/>
    <property type="match status" value="2"/>
</dbReference>
<dbReference type="PROSITE" id="PS00606">
    <property type="entry name" value="KS3_1"/>
    <property type="match status" value="2"/>
</dbReference>
<feature type="domain" description="Carrier" evidence="10">
    <location>
        <begin position="296"/>
        <end position="370"/>
    </location>
</feature>
<dbReference type="Gene3D" id="1.10.1240.100">
    <property type="match status" value="1"/>
</dbReference>
<dbReference type="PROSITE" id="PS52019">
    <property type="entry name" value="PKS_MFAS_DH"/>
    <property type="match status" value="2"/>
</dbReference>
<dbReference type="SMART" id="SM00823">
    <property type="entry name" value="PKS_PP"/>
    <property type="match status" value="2"/>
</dbReference>
<name>A0A931G3I8_9ACTN</name>